<dbReference type="InterPro" id="IPR018165">
    <property type="entry name" value="Ala-tRNA-synth_IIc_core"/>
</dbReference>
<organism evidence="7 8">
    <name type="scientific">Blautia hansenii</name>
    <name type="common">Ruminococcus hansenii</name>
    <dbReference type="NCBI Taxonomy" id="1322"/>
    <lineage>
        <taxon>Bacteria</taxon>
        <taxon>Bacillati</taxon>
        <taxon>Bacillota</taxon>
        <taxon>Clostridia</taxon>
        <taxon>Lachnospirales</taxon>
        <taxon>Lachnospiraceae</taxon>
        <taxon>Blautia</taxon>
    </lineage>
</organism>
<dbReference type="Pfam" id="PF07973">
    <property type="entry name" value="tRNA_SAD"/>
    <property type="match status" value="1"/>
</dbReference>
<gene>
    <name evidence="7" type="ORF">G5A70_06440</name>
</gene>
<dbReference type="InterPro" id="IPR018163">
    <property type="entry name" value="Thr/Ala-tRNA-synth_IIc_edit"/>
</dbReference>
<proteinExistence type="predicted"/>
<dbReference type="Proteomes" id="UP000822142">
    <property type="component" value="Unassembled WGS sequence"/>
</dbReference>
<dbReference type="RefSeq" id="WP_173748855.1">
    <property type="nucleotide sequence ID" value="NZ_JAAITA010000005.1"/>
</dbReference>
<accession>A0ABX2I684</accession>
<dbReference type="Pfam" id="PF01411">
    <property type="entry name" value="tRNA-synt_2c"/>
    <property type="match status" value="1"/>
</dbReference>
<comment type="cofactor">
    <cofactor evidence="1">
        <name>Zn(2+)</name>
        <dbReference type="ChEBI" id="CHEBI:29105"/>
    </cofactor>
</comment>
<dbReference type="SUPFAM" id="SSF50447">
    <property type="entry name" value="Translation proteins"/>
    <property type="match status" value="1"/>
</dbReference>
<dbReference type="InterPro" id="IPR018164">
    <property type="entry name" value="Ala-tRNA-synth_IIc_N"/>
</dbReference>
<evidence type="ECO:0000259" key="6">
    <source>
        <dbReference type="PROSITE" id="PS50860"/>
    </source>
</evidence>
<evidence type="ECO:0000256" key="2">
    <source>
        <dbReference type="ARBA" id="ARBA00004496"/>
    </source>
</evidence>
<dbReference type="EMBL" id="JAAITA010000005">
    <property type="protein sequence ID" value="NSJ85814.1"/>
    <property type="molecule type" value="Genomic_DNA"/>
</dbReference>
<name>A0ABX2I684_BLAHA</name>
<evidence type="ECO:0000256" key="1">
    <source>
        <dbReference type="ARBA" id="ARBA00001947"/>
    </source>
</evidence>
<evidence type="ECO:0000313" key="7">
    <source>
        <dbReference type="EMBL" id="NSJ85814.1"/>
    </source>
</evidence>
<reference evidence="7 8" key="1">
    <citation type="journal article" date="2020" name="Cell Host Microbe">
        <title>Functional and Genomic Variation between Human-Derived Isolates of Lachnospiraceae Reveals Inter- and Intra-Species Diversity.</title>
        <authorList>
            <person name="Sorbara M.T."/>
            <person name="Littmann E.R."/>
            <person name="Fontana E."/>
            <person name="Moody T.U."/>
            <person name="Kohout C.E."/>
            <person name="Gjonbalaj M."/>
            <person name="Eaton V."/>
            <person name="Seok R."/>
            <person name="Leiner I.M."/>
            <person name="Pamer E.G."/>
        </authorList>
    </citation>
    <scope>NUCLEOTIDE SEQUENCE [LARGE SCALE GENOMIC DNA]</scope>
    <source>
        <strain evidence="7 8">MSK.15.26</strain>
    </source>
</reference>
<feature type="coiled-coil region" evidence="5">
    <location>
        <begin position="237"/>
        <end position="289"/>
    </location>
</feature>
<dbReference type="InterPro" id="IPR051335">
    <property type="entry name" value="Alanyl-tRNA_Editing_Enzymes"/>
</dbReference>
<comment type="subcellular location">
    <subcellularLocation>
        <location evidence="2">Cytoplasm</location>
    </subcellularLocation>
</comment>
<keyword evidence="5" id="KW-0175">Coiled coil</keyword>
<sequence>MTEKLYYQDSYLSEFEAKVLSCAQKGNKYEVVLSGTAFFPEGGGQTADTGILSEGEKTVQVLDVQEKEGILVHETDGPLTEGAWIKGKLNFQERFIKMQEHTGEHIVSGIVYKRFGYQNVGFHLGKEEVTMDYNGPLTEEELREIEYEANRAVAEDVPIVVLEPSREELKDIFYRSKMEIEGQVRIVQIPGYDSCACCAPHVKTTGSVGMIKITGAIRYKGGMRLSLHCGFRALLDYRQKETSVKQISNRLSAKQEEVFEAVKRMEQEIAALKEKNKKLQEKLVAAALKEEEKKLAEHAGANLILFVEDMDAAAMRNFVNEAMEKTEGVCGVFAGTEESGFRYVLGQREGSIHMIGKPLNEAFHGKGGGKPPMIQGSLKGNEEKIRAFLEETEG</sequence>
<evidence type="ECO:0000256" key="5">
    <source>
        <dbReference type="SAM" id="Coils"/>
    </source>
</evidence>
<keyword evidence="3" id="KW-0479">Metal-binding</keyword>
<dbReference type="InterPro" id="IPR003156">
    <property type="entry name" value="DHHA1_dom"/>
</dbReference>
<evidence type="ECO:0000256" key="3">
    <source>
        <dbReference type="ARBA" id="ARBA00022723"/>
    </source>
</evidence>
<comment type="caution">
    <text evidence="7">The sequence shown here is derived from an EMBL/GenBank/DDBJ whole genome shotgun (WGS) entry which is preliminary data.</text>
</comment>
<dbReference type="InterPro" id="IPR012947">
    <property type="entry name" value="tRNA_SAD"/>
</dbReference>
<dbReference type="SUPFAM" id="SSF55186">
    <property type="entry name" value="ThrRS/AlaRS common domain"/>
    <property type="match status" value="1"/>
</dbReference>
<dbReference type="Gene3D" id="3.30.980.10">
    <property type="entry name" value="Threonyl-trna Synthetase, Chain A, domain 2"/>
    <property type="match status" value="1"/>
</dbReference>
<dbReference type="PANTHER" id="PTHR43462">
    <property type="entry name" value="ALANYL-TRNA EDITING PROTEIN"/>
    <property type="match status" value="1"/>
</dbReference>
<dbReference type="SMART" id="SM00863">
    <property type="entry name" value="tRNA_SAD"/>
    <property type="match status" value="1"/>
</dbReference>
<dbReference type="PANTHER" id="PTHR43462:SF1">
    <property type="entry name" value="ALANYL-TRNA EDITING PROTEIN AARSD1"/>
    <property type="match status" value="1"/>
</dbReference>
<dbReference type="InterPro" id="IPR009000">
    <property type="entry name" value="Transl_B-barrel_sf"/>
</dbReference>
<feature type="domain" description="Alanyl-transfer RNA synthetases family profile" evidence="6">
    <location>
        <begin position="1"/>
        <end position="224"/>
    </location>
</feature>
<keyword evidence="8" id="KW-1185">Reference proteome</keyword>
<keyword evidence="4" id="KW-0862">Zinc</keyword>
<evidence type="ECO:0000256" key="4">
    <source>
        <dbReference type="ARBA" id="ARBA00022833"/>
    </source>
</evidence>
<evidence type="ECO:0000313" key="8">
    <source>
        <dbReference type="Proteomes" id="UP000822142"/>
    </source>
</evidence>
<protein>
    <submittedName>
        <fullName evidence="7">Alanyl-tRNA editing protein</fullName>
    </submittedName>
</protein>
<dbReference type="PROSITE" id="PS50860">
    <property type="entry name" value="AA_TRNA_LIGASE_II_ALA"/>
    <property type="match status" value="1"/>
</dbReference>
<dbReference type="Gene3D" id="2.40.30.130">
    <property type="match status" value="1"/>
</dbReference>
<dbReference type="Gene3D" id="3.10.310.40">
    <property type="match status" value="1"/>
</dbReference>
<dbReference type="Pfam" id="PF02272">
    <property type="entry name" value="DHHA1"/>
    <property type="match status" value="1"/>
</dbReference>